<keyword evidence="5 6" id="KW-0472">Membrane</keyword>
<feature type="transmembrane region" description="Helical" evidence="6">
    <location>
        <begin position="735"/>
        <end position="756"/>
    </location>
</feature>
<keyword evidence="3 6" id="KW-0812">Transmembrane</keyword>
<feature type="transmembrane region" description="Helical" evidence="6">
    <location>
        <begin position="269"/>
        <end position="290"/>
    </location>
</feature>
<feature type="transmembrane region" description="Helical" evidence="6">
    <location>
        <begin position="777"/>
        <end position="808"/>
    </location>
</feature>
<gene>
    <name evidence="8" type="ORF">G3R48_14590</name>
</gene>
<feature type="domain" description="ABC3 transporter permease C-terminal" evidence="7">
    <location>
        <begin position="271"/>
        <end position="391"/>
    </location>
</feature>
<evidence type="ECO:0000313" key="8">
    <source>
        <dbReference type="EMBL" id="MBR9729205.1"/>
    </source>
</evidence>
<evidence type="ECO:0000313" key="9">
    <source>
        <dbReference type="Proteomes" id="UP000811844"/>
    </source>
</evidence>
<feature type="transmembrane region" description="Helical" evidence="6">
    <location>
        <begin position="21"/>
        <end position="41"/>
    </location>
</feature>
<name>A0ABS5I753_9GAMM</name>
<feature type="transmembrane region" description="Helical" evidence="6">
    <location>
        <begin position="365"/>
        <end position="388"/>
    </location>
</feature>
<feature type="domain" description="ABC3 transporter permease C-terminal" evidence="7">
    <location>
        <begin position="738"/>
        <end position="853"/>
    </location>
</feature>
<comment type="caution">
    <text evidence="8">The sequence shown here is derived from an EMBL/GenBank/DDBJ whole genome shotgun (WGS) entry which is preliminary data.</text>
</comment>
<comment type="subcellular location">
    <subcellularLocation>
        <location evidence="1">Cell membrane</location>
        <topology evidence="1">Multi-pass membrane protein</topology>
    </subcellularLocation>
</comment>
<evidence type="ECO:0000256" key="5">
    <source>
        <dbReference type="ARBA" id="ARBA00023136"/>
    </source>
</evidence>
<accession>A0ABS5I753</accession>
<keyword evidence="4 6" id="KW-1133">Transmembrane helix</keyword>
<keyword evidence="2" id="KW-1003">Cell membrane</keyword>
<keyword evidence="9" id="KW-1185">Reference proteome</keyword>
<feature type="transmembrane region" description="Helical" evidence="6">
    <location>
        <begin position="436"/>
        <end position="461"/>
    </location>
</feature>
<evidence type="ECO:0000256" key="6">
    <source>
        <dbReference type="SAM" id="Phobius"/>
    </source>
</evidence>
<feature type="transmembrane region" description="Helical" evidence="6">
    <location>
        <begin position="828"/>
        <end position="850"/>
    </location>
</feature>
<proteinExistence type="predicted"/>
<dbReference type="RefSeq" id="WP_153665778.1">
    <property type="nucleotide sequence ID" value="NZ_JAAIKR010000016.1"/>
</dbReference>
<dbReference type="EMBL" id="JAAIKR010000016">
    <property type="protein sequence ID" value="MBR9729205.1"/>
    <property type="molecule type" value="Genomic_DNA"/>
</dbReference>
<dbReference type="PANTHER" id="PTHR30287">
    <property type="entry name" value="MEMBRANE COMPONENT OF PREDICTED ABC SUPERFAMILY METABOLITE UPTAKE TRANSPORTER"/>
    <property type="match status" value="1"/>
</dbReference>
<feature type="transmembrane region" description="Helical" evidence="6">
    <location>
        <begin position="482"/>
        <end position="503"/>
    </location>
</feature>
<evidence type="ECO:0000256" key="2">
    <source>
        <dbReference type="ARBA" id="ARBA00022475"/>
    </source>
</evidence>
<evidence type="ECO:0000259" key="7">
    <source>
        <dbReference type="Pfam" id="PF02687"/>
    </source>
</evidence>
<dbReference type="Pfam" id="PF02687">
    <property type="entry name" value="FtsX"/>
    <property type="match status" value="2"/>
</dbReference>
<feature type="transmembrane region" description="Helical" evidence="6">
    <location>
        <begin position="310"/>
        <end position="336"/>
    </location>
</feature>
<reference evidence="8 9" key="1">
    <citation type="submission" date="2020-02" db="EMBL/GenBank/DDBJ databases">
        <title>Shewanella WXL01 sp. nov., a marine bacterium isolated from green algae in Luhuitou Fringing Reef (Northern South China Sea).</title>
        <authorList>
            <person name="Wang X."/>
        </authorList>
    </citation>
    <scope>NUCLEOTIDE SEQUENCE [LARGE SCALE GENOMIC DNA]</scope>
    <source>
        <strain evidence="8 9">MCCC 1A01895</strain>
    </source>
</reference>
<protein>
    <submittedName>
        <fullName evidence="8">FtsX-like permease family protein</fullName>
    </submittedName>
</protein>
<dbReference type="PANTHER" id="PTHR30287:SF2">
    <property type="entry name" value="BLL1001 PROTEIN"/>
    <property type="match status" value="1"/>
</dbReference>
<evidence type="ECO:0000256" key="1">
    <source>
        <dbReference type="ARBA" id="ARBA00004651"/>
    </source>
</evidence>
<sequence length="865" mass="94987">MTWQHTYLTAKVFLRHYRHSPVQASAILVGIALAVTLLIGVKATNENAINSYSQATELLSQRASAHVSSNQSDTINQQVYFALSQAGIPSLGVLEGVAEGPSGHSIAISGNDLFAAMSLALTHSPPPDKKNPQSKLMPFSSDIPLQKLINGYPAILMSRSLADKLSPSGKVQLNGYQLEVIRVDDSAGLGNDIVADLSLLQPLLKQQGQLSYVALFPQYADQTKSQLIKAAKHALTAAGIAVSTLNFEADDNGASLGALTDSFHLNLKAMGMLAFLVGLFIAYNGVRYSLMKRHSLCIQLMQQGVGANHLMAALLLELIVLVIIGTIIGFIVGLQLSQWLQPMVSMTLEQLYGARLIPGNWQWQWFMQALALTLGAALFACLPMLLGLKRTPLAQGAYQRPRTQYYRKLHAKMLLTGFITLVISCTLMQFTEQYQYSLLLLGAVTIAIPLMLPQLLTWLIQLIEQSNPQGLLQYALAETRQIIAPLSLAMMAMLLAICANVSMNTLVGSFEITLKQWLESRLHAELYIKPSPQQIPQVQAYLQQDKNVTALYKQWRSDAVLTQRLVANTSINSDNSAHPQATFNQTQLHVPIALVSRDASSIEQTSSLKVHSIDFWQGFSQGSQVMISEPLAIKQQLNIGDKISVDRLNKPLTIGAVYYDYGNPTGEVLIGQRLWQASTLPATPISFAVNYQGELSQLQLQLKQHAGLNSSTMYSQKRIKQEAITIFTRTFSITLVLNSLTLIVAAIGLFSASTMLTQSRLAPFARLFAMGVSRGQLQFMALGQMLIMVLLTCLVAMPMGALLGYLVISKVTLQAFGWSIAMVWDWYSYAQVVLTAVLSCMLAVILPLYWQTRKPLISSLQQESQ</sequence>
<evidence type="ECO:0000256" key="4">
    <source>
        <dbReference type="ARBA" id="ARBA00022989"/>
    </source>
</evidence>
<dbReference type="Proteomes" id="UP000811844">
    <property type="component" value="Unassembled WGS sequence"/>
</dbReference>
<dbReference type="InterPro" id="IPR003838">
    <property type="entry name" value="ABC3_permease_C"/>
</dbReference>
<organism evidence="8 9">
    <name type="scientific">Shewanella intestini</name>
    <dbReference type="NCBI Taxonomy" id="2017544"/>
    <lineage>
        <taxon>Bacteria</taxon>
        <taxon>Pseudomonadati</taxon>
        <taxon>Pseudomonadota</taxon>
        <taxon>Gammaproteobacteria</taxon>
        <taxon>Alteromonadales</taxon>
        <taxon>Shewanellaceae</taxon>
        <taxon>Shewanella</taxon>
    </lineage>
</organism>
<dbReference type="InterPro" id="IPR038766">
    <property type="entry name" value="Membrane_comp_ABC_pdt"/>
</dbReference>
<evidence type="ECO:0000256" key="3">
    <source>
        <dbReference type="ARBA" id="ARBA00022692"/>
    </source>
</evidence>
<feature type="transmembrane region" description="Helical" evidence="6">
    <location>
        <begin position="409"/>
        <end position="430"/>
    </location>
</feature>